<feature type="domain" description="Alginate lyase" evidence="3">
    <location>
        <begin position="158"/>
        <end position="292"/>
    </location>
</feature>
<name>A0A657LNS4_9HYPH</name>
<dbReference type="InterPro" id="IPR008397">
    <property type="entry name" value="Alginate_lyase_dom"/>
</dbReference>
<dbReference type="InterPro" id="IPR008929">
    <property type="entry name" value="Chondroitin_lyas"/>
</dbReference>
<organism evidence="4 5">
    <name type="scientific">Pararhizobium antarcticum</name>
    <dbReference type="NCBI Taxonomy" id="1798805"/>
    <lineage>
        <taxon>Bacteria</taxon>
        <taxon>Pseudomonadati</taxon>
        <taxon>Pseudomonadota</taxon>
        <taxon>Alphaproteobacteria</taxon>
        <taxon>Hyphomicrobiales</taxon>
        <taxon>Rhizobiaceae</taxon>
        <taxon>Rhizobium/Agrobacterium group</taxon>
        <taxon>Pararhizobium</taxon>
    </lineage>
</organism>
<evidence type="ECO:0000256" key="2">
    <source>
        <dbReference type="ARBA" id="ARBA00023239"/>
    </source>
</evidence>
<dbReference type="Pfam" id="PF05426">
    <property type="entry name" value="Alginate_lyase"/>
    <property type="match status" value="1"/>
</dbReference>
<keyword evidence="1" id="KW-0732">Signal</keyword>
<reference evidence="4 5" key="1">
    <citation type="submission" date="2016-02" db="EMBL/GenBank/DDBJ databases">
        <title>Genome sequencing of a beta-galactosidase producing bacteria Rhizobium sp. 59.</title>
        <authorList>
            <person name="Wang D."/>
            <person name="Kot W."/>
            <person name="Qin Y."/>
            <person name="Hansen L."/>
            <person name="Naqvi K."/>
            <person name="Rensing C."/>
        </authorList>
    </citation>
    <scope>NUCLEOTIDE SEQUENCE [LARGE SCALE GENOMIC DNA]</scope>
    <source>
        <strain evidence="4 5">59</strain>
    </source>
</reference>
<dbReference type="AlphaFoldDB" id="A0A657LNS4"/>
<evidence type="ECO:0000259" key="3">
    <source>
        <dbReference type="Pfam" id="PF05426"/>
    </source>
</evidence>
<proteinExistence type="predicted"/>
<sequence length="386" mass="42958">MKLSFRLRGHRTLMLGCVGALFSGSLLFTGVAAASGQVYRGLFDVESRKQALASQANDVGRKNCLAVAVDPKWADLAVIDGFKATAGYGTDRAGAEFAWAMMVLSGRVMAGDTQSATMLRNLLTKWAGAKAFQDTELSHDAYYALKRALLPTIVAFSIVKDGLTDDHANLVEQWLDPIVRSVDHRFDGEVDLNNHRYLADSVLMLWGAVVEDDELYAKGRDRFLSILSEARNDGSLPLETRRGARSLWYMRQSLTSMVVMAEVARGRGENLYDAESSDSEDMQKSIWTIFSYWLNGIRDPALVDAYAAENYIPGPETDYLKQDRGFLTKRSNGRHYLAFLEVLNDQPPSRMTVKRATLLLQDNGRPERPLIDEFVGGNATCFWGQT</sequence>
<keyword evidence="2 4" id="KW-0456">Lyase</keyword>
<dbReference type="Gene3D" id="1.50.10.100">
    <property type="entry name" value="Chondroitin AC/alginate lyase"/>
    <property type="match status" value="1"/>
</dbReference>
<dbReference type="GO" id="GO:0042597">
    <property type="term" value="C:periplasmic space"/>
    <property type="evidence" value="ECO:0007669"/>
    <property type="project" value="InterPro"/>
</dbReference>
<dbReference type="RefSeq" id="WP_071835157.1">
    <property type="nucleotide sequence ID" value="NZ_LSRP01000123.1"/>
</dbReference>
<comment type="caution">
    <text evidence="4">The sequence shown here is derived from an EMBL/GenBank/DDBJ whole genome shotgun (WGS) entry which is preliminary data.</text>
</comment>
<protein>
    <submittedName>
        <fullName evidence="4">Alginate lyase</fullName>
    </submittedName>
</protein>
<evidence type="ECO:0000313" key="5">
    <source>
        <dbReference type="Proteomes" id="UP000182661"/>
    </source>
</evidence>
<dbReference type="SUPFAM" id="SSF48230">
    <property type="entry name" value="Chondroitin AC/alginate lyase"/>
    <property type="match status" value="1"/>
</dbReference>
<keyword evidence="5" id="KW-1185">Reference proteome</keyword>
<dbReference type="GO" id="GO:0016829">
    <property type="term" value="F:lyase activity"/>
    <property type="evidence" value="ECO:0007669"/>
    <property type="project" value="UniProtKB-KW"/>
</dbReference>
<evidence type="ECO:0000313" key="4">
    <source>
        <dbReference type="EMBL" id="OJF91670.1"/>
    </source>
</evidence>
<evidence type="ECO:0000256" key="1">
    <source>
        <dbReference type="ARBA" id="ARBA00022729"/>
    </source>
</evidence>
<dbReference type="Proteomes" id="UP000182661">
    <property type="component" value="Unassembled WGS sequence"/>
</dbReference>
<dbReference type="EMBL" id="LSRP01000123">
    <property type="protein sequence ID" value="OJF91670.1"/>
    <property type="molecule type" value="Genomic_DNA"/>
</dbReference>
<gene>
    <name evidence="4" type="ORF">AX760_23175</name>
</gene>
<accession>A0A657LNS4</accession>